<dbReference type="Proteomes" id="UP000593576">
    <property type="component" value="Unassembled WGS sequence"/>
</dbReference>
<keyword evidence="2" id="KW-1185">Reference proteome</keyword>
<dbReference type="EMBL" id="JABFAF010000007">
    <property type="protein sequence ID" value="MBA0860566.1"/>
    <property type="molecule type" value="Genomic_DNA"/>
</dbReference>
<proteinExistence type="predicted"/>
<organism evidence="1 2">
    <name type="scientific">Gossypium schwendimanii</name>
    <name type="common">Cotton</name>
    <dbReference type="NCBI Taxonomy" id="34291"/>
    <lineage>
        <taxon>Eukaryota</taxon>
        <taxon>Viridiplantae</taxon>
        <taxon>Streptophyta</taxon>
        <taxon>Embryophyta</taxon>
        <taxon>Tracheophyta</taxon>
        <taxon>Spermatophyta</taxon>
        <taxon>Magnoliopsida</taxon>
        <taxon>eudicotyledons</taxon>
        <taxon>Gunneridae</taxon>
        <taxon>Pentapetalae</taxon>
        <taxon>rosids</taxon>
        <taxon>malvids</taxon>
        <taxon>Malvales</taxon>
        <taxon>Malvaceae</taxon>
        <taxon>Malvoideae</taxon>
        <taxon>Gossypium</taxon>
    </lineage>
</organism>
<evidence type="ECO:0000313" key="2">
    <source>
        <dbReference type="Proteomes" id="UP000593576"/>
    </source>
</evidence>
<protein>
    <submittedName>
        <fullName evidence="1">Uncharacterized protein</fullName>
    </submittedName>
</protein>
<accession>A0A7J9LPS8</accession>
<dbReference type="OrthoDB" id="10339678at2759"/>
<reference evidence="1 2" key="1">
    <citation type="journal article" date="2019" name="Genome Biol. Evol.">
        <title>Insights into the evolution of the New World diploid cottons (Gossypium, subgenus Houzingenia) based on genome sequencing.</title>
        <authorList>
            <person name="Grover C.E."/>
            <person name="Arick M.A. 2nd"/>
            <person name="Thrash A."/>
            <person name="Conover J.L."/>
            <person name="Sanders W.S."/>
            <person name="Peterson D.G."/>
            <person name="Frelichowski J.E."/>
            <person name="Scheffler J.A."/>
            <person name="Scheffler B.E."/>
            <person name="Wendel J.F."/>
        </authorList>
    </citation>
    <scope>NUCLEOTIDE SEQUENCE [LARGE SCALE GENOMIC DNA]</scope>
    <source>
        <strain evidence="1">1</strain>
        <tissue evidence="1">Leaf</tissue>
    </source>
</reference>
<dbReference type="AlphaFoldDB" id="A0A7J9LPS8"/>
<evidence type="ECO:0000313" key="1">
    <source>
        <dbReference type="EMBL" id="MBA0860566.1"/>
    </source>
</evidence>
<comment type="caution">
    <text evidence="1">The sequence shown here is derived from an EMBL/GenBank/DDBJ whole genome shotgun (WGS) entry which is preliminary data.</text>
</comment>
<gene>
    <name evidence="1" type="ORF">Goshw_018914</name>
</gene>
<sequence>MATRQKMNKTMVERHYGIKTRINKTIVERHHGTLRSFSI</sequence>
<name>A0A7J9LPS8_GOSSC</name>